<dbReference type="Pfam" id="PF01841">
    <property type="entry name" value="Transglut_core"/>
    <property type="match status" value="1"/>
</dbReference>
<proteinExistence type="predicted"/>
<dbReference type="KEGG" id="dov:DSCO28_54560"/>
<dbReference type="EMBL" id="AP021876">
    <property type="protein sequence ID" value="BBO84890.1"/>
    <property type="molecule type" value="Genomic_DNA"/>
</dbReference>
<gene>
    <name evidence="3" type="ORF">DSCO28_54560</name>
</gene>
<name>A0A5K7ZXQ3_9BACT</name>
<dbReference type="AlphaFoldDB" id="A0A5K7ZXQ3"/>
<dbReference type="Proteomes" id="UP000425960">
    <property type="component" value="Chromosome"/>
</dbReference>
<reference evidence="3 4" key="1">
    <citation type="submission" date="2019-11" db="EMBL/GenBank/DDBJ databases">
        <title>Comparative genomics of hydrocarbon-degrading Desulfosarcina strains.</title>
        <authorList>
            <person name="Watanabe M."/>
            <person name="Kojima H."/>
            <person name="Fukui M."/>
        </authorList>
    </citation>
    <scope>NUCLEOTIDE SEQUENCE [LARGE SCALE GENOMIC DNA]</scope>
    <source>
        <strain evidence="3 4">28bB2T</strain>
    </source>
</reference>
<evidence type="ECO:0000259" key="2">
    <source>
        <dbReference type="SMART" id="SM00460"/>
    </source>
</evidence>
<feature type="domain" description="Transglutaminase-like" evidence="2">
    <location>
        <begin position="190"/>
        <end position="254"/>
    </location>
</feature>
<evidence type="ECO:0000313" key="4">
    <source>
        <dbReference type="Proteomes" id="UP000425960"/>
    </source>
</evidence>
<keyword evidence="1" id="KW-1133">Transmembrane helix</keyword>
<evidence type="ECO:0000313" key="3">
    <source>
        <dbReference type="EMBL" id="BBO84890.1"/>
    </source>
</evidence>
<dbReference type="InterPro" id="IPR038765">
    <property type="entry name" value="Papain-like_cys_pep_sf"/>
</dbReference>
<organism evidence="3 4">
    <name type="scientific">Desulfosarcina ovata subsp. sediminis</name>
    <dbReference type="NCBI Taxonomy" id="885957"/>
    <lineage>
        <taxon>Bacteria</taxon>
        <taxon>Pseudomonadati</taxon>
        <taxon>Thermodesulfobacteriota</taxon>
        <taxon>Desulfobacteria</taxon>
        <taxon>Desulfobacterales</taxon>
        <taxon>Desulfosarcinaceae</taxon>
        <taxon>Desulfosarcina</taxon>
    </lineage>
</organism>
<dbReference type="Gene3D" id="3.10.620.30">
    <property type="match status" value="1"/>
</dbReference>
<dbReference type="PANTHER" id="PTHR33490">
    <property type="entry name" value="BLR5614 PROTEIN-RELATED"/>
    <property type="match status" value="1"/>
</dbReference>
<keyword evidence="1" id="KW-0812">Transmembrane</keyword>
<keyword evidence="1" id="KW-0472">Membrane</keyword>
<dbReference type="SMART" id="SM00460">
    <property type="entry name" value="TGc"/>
    <property type="match status" value="1"/>
</dbReference>
<evidence type="ECO:0000256" key="1">
    <source>
        <dbReference type="SAM" id="Phobius"/>
    </source>
</evidence>
<dbReference type="SUPFAM" id="SSF54001">
    <property type="entry name" value="Cysteine proteinases"/>
    <property type="match status" value="1"/>
</dbReference>
<sequence>MNGNVTIRILSVIVIPVIGLIIGMQPVFHVDQQARRDVLPVNEMSRTVLYRFHIHNSTNQPVHRACFHLYAPVKQTSTQRCTKIQSSHPYEMKAEAGGNQMMIFPLATVPPYASKIVSIRASLIMRTTPWETGPFGSYLIATIENKNIRNLAQKLRSDTPRETADNIYRWIIDHIQFTGYTREEKGASCALARREGDCTEFADLFVAISRAAGLPARRVSGYLIPEGEVLKPGAYHDWAEFYEGGAWRIADAQQRNFDMRYLDYVATRIVPPVLSAESAGGFHQFYIEGDGLTVKMD</sequence>
<dbReference type="InterPro" id="IPR002931">
    <property type="entry name" value="Transglutaminase-like"/>
</dbReference>
<protein>
    <recommendedName>
        <fullName evidence="2">Transglutaminase-like domain-containing protein</fullName>
    </recommendedName>
</protein>
<dbReference type="RefSeq" id="WP_155324680.1">
    <property type="nucleotide sequence ID" value="NZ_AP021876.1"/>
</dbReference>
<accession>A0A5K7ZXQ3</accession>
<feature type="transmembrane region" description="Helical" evidence="1">
    <location>
        <begin position="7"/>
        <end position="28"/>
    </location>
</feature>